<dbReference type="AlphaFoldDB" id="A0A917W764"/>
<evidence type="ECO:0000313" key="6">
    <source>
        <dbReference type="Proteomes" id="UP000613840"/>
    </source>
</evidence>
<proteinExistence type="predicted"/>
<evidence type="ECO:0000256" key="3">
    <source>
        <dbReference type="ARBA" id="ARBA00023163"/>
    </source>
</evidence>
<dbReference type="Proteomes" id="UP000613840">
    <property type="component" value="Unassembled WGS sequence"/>
</dbReference>
<accession>A0A917W764</accession>
<reference evidence="5" key="1">
    <citation type="journal article" date="2014" name="Int. J. Syst. Evol. Microbiol.">
        <title>Complete genome sequence of Corynebacterium casei LMG S-19264T (=DSM 44701T), isolated from a smear-ripened cheese.</title>
        <authorList>
            <consortium name="US DOE Joint Genome Institute (JGI-PGF)"/>
            <person name="Walter F."/>
            <person name="Albersmeier A."/>
            <person name="Kalinowski J."/>
            <person name="Ruckert C."/>
        </authorList>
    </citation>
    <scope>NUCLEOTIDE SEQUENCE</scope>
    <source>
        <strain evidence="5">CGMCC 4.7306</strain>
    </source>
</reference>
<dbReference type="CDD" id="cd06267">
    <property type="entry name" value="PBP1_LacI_sugar_binding-like"/>
    <property type="match status" value="1"/>
</dbReference>
<dbReference type="PANTHER" id="PTHR30146:SF109">
    <property type="entry name" value="HTH-TYPE TRANSCRIPTIONAL REGULATOR GALS"/>
    <property type="match status" value="1"/>
</dbReference>
<dbReference type="SUPFAM" id="SSF53822">
    <property type="entry name" value="Periplasmic binding protein-like I"/>
    <property type="match status" value="1"/>
</dbReference>
<dbReference type="GO" id="GO:0003700">
    <property type="term" value="F:DNA-binding transcription factor activity"/>
    <property type="evidence" value="ECO:0007669"/>
    <property type="project" value="TreeGrafter"/>
</dbReference>
<keyword evidence="1" id="KW-0805">Transcription regulation</keyword>
<feature type="domain" description="HTH lacI-type" evidence="4">
    <location>
        <begin position="7"/>
        <end position="61"/>
    </location>
</feature>
<dbReference type="PANTHER" id="PTHR30146">
    <property type="entry name" value="LACI-RELATED TRANSCRIPTIONAL REPRESSOR"/>
    <property type="match status" value="1"/>
</dbReference>
<dbReference type="Gene3D" id="3.40.50.2300">
    <property type="match status" value="2"/>
</dbReference>
<dbReference type="InterPro" id="IPR000843">
    <property type="entry name" value="HTH_LacI"/>
</dbReference>
<evidence type="ECO:0000256" key="1">
    <source>
        <dbReference type="ARBA" id="ARBA00023015"/>
    </source>
</evidence>
<dbReference type="Pfam" id="PF00356">
    <property type="entry name" value="LacI"/>
    <property type="match status" value="1"/>
</dbReference>
<dbReference type="InterPro" id="IPR010982">
    <property type="entry name" value="Lambda_DNA-bd_dom_sf"/>
</dbReference>
<evidence type="ECO:0000313" key="5">
    <source>
        <dbReference type="EMBL" id="GGL72793.1"/>
    </source>
</evidence>
<protein>
    <submittedName>
        <fullName evidence="5">LacI family transcriptional regulator</fullName>
    </submittedName>
</protein>
<evidence type="ECO:0000259" key="4">
    <source>
        <dbReference type="PROSITE" id="PS50932"/>
    </source>
</evidence>
<dbReference type="Pfam" id="PF00532">
    <property type="entry name" value="Peripla_BP_1"/>
    <property type="match status" value="1"/>
</dbReference>
<keyword evidence="6" id="KW-1185">Reference proteome</keyword>
<name>A0A917W764_9ACTN</name>
<gene>
    <name evidence="5" type="ORF">GCM10011575_33820</name>
</gene>
<dbReference type="GO" id="GO:0000976">
    <property type="term" value="F:transcription cis-regulatory region binding"/>
    <property type="evidence" value="ECO:0007669"/>
    <property type="project" value="TreeGrafter"/>
</dbReference>
<evidence type="ECO:0000256" key="2">
    <source>
        <dbReference type="ARBA" id="ARBA00023125"/>
    </source>
</evidence>
<dbReference type="Gene3D" id="1.10.260.40">
    <property type="entry name" value="lambda repressor-like DNA-binding domains"/>
    <property type="match status" value="1"/>
</dbReference>
<dbReference type="EMBL" id="BMMZ01000009">
    <property type="protein sequence ID" value="GGL72793.1"/>
    <property type="molecule type" value="Genomic_DNA"/>
</dbReference>
<comment type="caution">
    <text evidence="5">The sequence shown here is derived from an EMBL/GenBank/DDBJ whole genome shotgun (WGS) entry which is preliminary data.</text>
</comment>
<organism evidence="5 6">
    <name type="scientific">Microlunatus endophyticus</name>
    <dbReference type="NCBI Taxonomy" id="1716077"/>
    <lineage>
        <taxon>Bacteria</taxon>
        <taxon>Bacillati</taxon>
        <taxon>Actinomycetota</taxon>
        <taxon>Actinomycetes</taxon>
        <taxon>Propionibacteriales</taxon>
        <taxon>Propionibacteriaceae</taxon>
        <taxon>Microlunatus</taxon>
    </lineage>
</organism>
<keyword evidence="3" id="KW-0804">Transcription</keyword>
<dbReference type="CDD" id="cd01392">
    <property type="entry name" value="HTH_LacI"/>
    <property type="match status" value="1"/>
</dbReference>
<dbReference type="InterPro" id="IPR028082">
    <property type="entry name" value="Peripla_BP_I"/>
</dbReference>
<dbReference type="SUPFAM" id="SSF47413">
    <property type="entry name" value="lambda repressor-like DNA-binding domains"/>
    <property type="match status" value="1"/>
</dbReference>
<dbReference type="SMART" id="SM00354">
    <property type="entry name" value="HTH_LACI"/>
    <property type="match status" value="1"/>
</dbReference>
<reference evidence="5" key="2">
    <citation type="submission" date="2020-09" db="EMBL/GenBank/DDBJ databases">
        <authorList>
            <person name="Sun Q."/>
            <person name="Zhou Y."/>
        </authorList>
    </citation>
    <scope>NUCLEOTIDE SEQUENCE</scope>
    <source>
        <strain evidence="5">CGMCC 4.7306</strain>
    </source>
</reference>
<dbReference type="PROSITE" id="PS50932">
    <property type="entry name" value="HTH_LACI_2"/>
    <property type="match status" value="1"/>
</dbReference>
<sequence>MPSGSRPSLKDVAIATGLSIKTVSRALRGENNVAEATRKLVQTEADRLGVQVNDVAAGLRRKSQAMTSIGVLLGDFANPFSAQMLKGIDSVAATHRHLVLTADAQYSPETERNAIRSFLAHRVAGLIIAPSGKDLSYLRTQAAYGPAVVFVDSPPPEAESASDSVTTTNFESTRTGVGRLVARGRRRIGYLGHPRGGTGANERWAGYLAALEDAGIAPDQSVIRHDLVTEADATRAAELILAAGDLDALMVDNNQLCLGVLQSPTYAKLRPETLSFDNFALAPQFGITVIDSNPYEVGRIGAQLLFGRLADPGRPPQHVRIPANLIVHDDPIY</sequence>
<keyword evidence="2" id="KW-0238">DNA-binding</keyword>
<dbReference type="InterPro" id="IPR001761">
    <property type="entry name" value="Peripla_BP/Lac1_sug-bd_dom"/>
</dbReference>